<dbReference type="PROSITE" id="PS51257">
    <property type="entry name" value="PROKAR_LIPOPROTEIN"/>
    <property type="match status" value="1"/>
</dbReference>
<feature type="chain" id="PRO_5030839420" description="Lipoprotein" evidence="1">
    <location>
        <begin position="26"/>
        <end position="518"/>
    </location>
</feature>
<sequence length="518" mass="57946">MKALRNPAAISMLMMLQACSSPSNTSTDTSEAPANLASLDAPESIQPQPFIIRGEVVVGHEVRTIMPCGSQQQYWLNMPSDVVEQALFLTSRPYQPMYGEFIGYLKPSSHHGFDSDFNAVFQVESINLLTAENPQRCDMPPRPTRAFGNEPFWSTNFEEKGLAFNILGEEQVHYQIEGSTISGETDAQQRRYRLSDNAQLNMIQDTCNDGMSDSIYGWQASFDSQQREYTGCATLSNQDHSESWVGYYHAESTDNPLFTVHLELNADHSAVTTYEYLNDQPSTVERGFWQQLNPTQVQVTMTRHQQQYLVSERIFTRDGHQLTAKKEKVSEIVYPIADGGLTLFKVQQAQVENASSKAQGLGTQNINGSAQFDSKVDVTLREYFSLHKTDPANTKYRWLEHDLNGDGNPELLVLLDWCGSGGCTLLIFEDHQQQWRFNSRITLVNTPIRLATTQSNGWQDLVFDVYGGGAQAAQHRLSYGEASYPLNPSVAPVVESNEVSGVLLFADGVYPTQKGVVM</sequence>
<evidence type="ECO:0000313" key="3">
    <source>
        <dbReference type="Proteomes" id="UP000464262"/>
    </source>
</evidence>
<dbReference type="RefSeq" id="WP_164647079.1">
    <property type="nucleotide sequence ID" value="NZ_CP047475.1"/>
</dbReference>
<reference evidence="2 3" key="1">
    <citation type="submission" date="2020-01" db="EMBL/GenBank/DDBJ databases">
        <title>Whole genome and functional gene identification of agarase of Vibrio HN897.</title>
        <authorList>
            <person name="Liu Y."/>
            <person name="Zhao Z."/>
        </authorList>
    </citation>
    <scope>NUCLEOTIDE SEQUENCE [LARGE SCALE GENOMIC DNA]</scope>
    <source>
        <strain evidence="2 3">HN897</strain>
    </source>
</reference>
<keyword evidence="1" id="KW-0732">Signal</keyword>
<dbReference type="Proteomes" id="UP000464262">
    <property type="component" value="Chromosome 1"/>
</dbReference>
<evidence type="ECO:0000256" key="1">
    <source>
        <dbReference type="SAM" id="SignalP"/>
    </source>
</evidence>
<dbReference type="KEGG" id="vas:GT360_00785"/>
<organism evidence="2 3">
    <name type="scientific">Vibrio astriarenae</name>
    <dbReference type="NCBI Taxonomy" id="1481923"/>
    <lineage>
        <taxon>Bacteria</taxon>
        <taxon>Pseudomonadati</taxon>
        <taxon>Pseudomonadota</taxon>
        <taxon>Gammaproteobacteria</taxon>
        <taxon>Vibrionales</taxon>
        <taxon>Vibrionaceae</taxon>
        <taxon>Vibrio</taxon>
    </lineage>
</organism>
<dbReference type="AlphaFoldDB" id="A0A7Z2T0J5"/>
<keyword evidence="3" id="KW-1185">Reference proteome</keyword>
<gene>
    <name evidence="2" type="ORF">GT360_00785</name>
</gene>
<protein>
    <recommendedName>
        <fullName evidence="4">Lipoprotein</fullName>
    </recommendedName>
</protein>
<dbReference type="EMBL" id="CP047475">
    <property type="protein sequence ID" value="QIA62169.1"/>
    <property type="molecule type" value="Genomic_DNA"/>
</dbReference>
<name>A0A7Z2T0J5_9VIBR</name>
<feature type="signal peptide" evidence="1">
    <location>
        <begin position="1"/>
        <end position="25"/>
    </location>
</feature>
<proteinExistence type="predicted"/>
<evidence type="ECO:0000313" key="2">
    <source>
        <dbReference type="EMBL" id="QIA62169.1"/>
    </source>
</evidence>
<accession>A0A7Z2T0J5</accession>
<evidence type="ECO:0008006" key="4">
    <source>
        <dbReference type="Google" id="ProtNLM"/>
    </source>
</evidence>